<organism evidence="1">
    <name type="scientific">uncultured Thermomicrobiales bacterium</name>
    <dbReference type="NCBI Taxonomy" id="1645740"/>
    <lineage>
        <taxon>Bacteria</taxon>
        <taxon>Pseudomonadati</taxon>
        <taxon>Thermomicrobiota</taxon>
        <taxon>Thermomicrobia</taxon>
        <taxon>Thermomicrobiales</taxon>
        <taxon>environmental samples</taxon>
    </lineage>
</organism>
<sequence length="37" mass="3962">MLDRCGQWPGDPRQGGIDVNVVGQCYTLALRSGGEGR</sequence>
<gene>
    <name evidence="1" type="ORF">AVDCRST_MAG70-2285</name>
</gene>
<accession>A0A6J4VAB3</accession>
<protein>
    <submittedName>
        <fullName evidence="1">Uncharacterized protein</fullName>
    </submittedName>
</protein>
<dbReference type="EMBL" id="CADCWH010000367">
    <property type="protein sequence ID" value="CAA9568673.1"/>
    <property type="molecule type" value="Genomic_DNA"/>
</dbReference>
<evidence type="ECO:0000313" key="1">
    <source>
        <dbReference type="EMBL" id="CAA9568673.1"/>
    </source>
</evidence>
<proteinExistence type="predicted"/>
<dbReference type="AlphaFoldDB" id="A0A6J4VAB3"/>
<name>A0A6J4VAB3_9BACT</name>
<reference evidence="1" key="1">
    <citation type="submission" date="2020-02" db="EMBL/GenBank/DDBJ databases">
        <authorList>
            <person name="Meier V. D."/>
        </authorList>
    </citation>
    <scope>NUCLEOTIDE SEQUENCE</scope>
    <source>
        <strain evidence="1">AVDCRST_MAG70</strain>
    </source>
</reference>